<dbReference type="PANTHER" id="PTHR42982">
    <property type="entry name" value="SEC-INDEPENDENT PROTEIN TRANSLOCASE PROTEIN TATA"/>
    <property type="match status" value="1"/>
</dbReference>
<dbReference type="InterPro" id="IPR003369">
    <property type="entry name" value="TatA/B/E"/>
</dbReference>
<keyword evidence="3 9" id="KW-1003">Cell membrane</keyword>
<evidence type="ECO:0000256" key="4">
    <source>
        <dbReference type="ARBA" id="ARBA00022692"/>
    </source>
</evidence>
<proteinExistence type="inferred from homology"/>
<dbReference type="NCBIfam" id="TIGR01411">
    <property type="entry name" value="tatAE"/>
    <property type="match status" value="1"/>
</dbReference>
<sequence length="65" mass="7100">MSTSLLIMGIGGQELIVIVVILLLLFGGKKIPELMRGLGKGVKEFKDGQKEDSPTEKKTEVEDNK</sequence>
<evidence type="ECO:0000313" key="12">
    <source>
        <dbReference type="Proteomes" id="UP001244640"/>
    </source>
</evidence>
<protein>
    <recommendedName>
        <fullName evidence="9">Sec-independent protein translocase protein TatA</fullName>
    </recommendedName>
</protein>
<evidence type="ECO:0000313" key="11">
    <source>
        <dbReference type="EMBL" id="MDQ1149098.1"/>
    </source>
</evidence>
<evidence type="ECO:0000256" key="7">
    <source>
        <dbReference type="ARBA" id="ARBA00023010"/>
    </source>
</evidence>
<comment type="subunit">
    <text evidence="9">Forms a complex with TatC.</text>
</comment>
<evidence type="ECO:0000256" key="6">
    <source>
        <dbReference type="ARBA" id="ARBA00022989"/>
    </source>
</evidence>
<evidence type="ECO:0000256" key="5">
    <source>
        <dbReference type="ARBA" id="ARBA00022927"/>
    </source>
</evidence>
<name>A0ABU0U4G8_9SPHI</name>
<keyword evidence="5 9" id="KW-0653">Protein transport</keyword>
<keyword evidence="4 9" id="KW-0812">Transmembrane</keyword>
<dbReference type="EMBL" id="JAUTBA010000001">
    <property type="protein sequence ID" value="MDQ1149098.1"/>
    <property type="molecule type" value="Genomic_DNA"/>
</dbReference>
<feature type="region of interest" description="Disordered" evidence="10">
    <location>
        <begin position="44"/>
        <end position="65"/>
    </location>
</feature>
<keyword evidence="2 9" id="KW-0813">Transport</keyword>
<organism evidence="11 12">
    <name type="scientific">Sphingobacterium zeae</name>
    <dbReference type="NCBI Taxonomy" id="1776859"/>
    <lineage>
        <taxon>Bacteria</taxon>
        <taxon>Pseudomonadati</taxon>
        <taxon>Bacteroidota</taxon>
        <taxon>Sphingobacteriia</taxon>
        <taxon>Sphingobacteriales</taxon>
        <taxon>Sphingobacteriaceae</taxon>
        <taxon>Sphingobacterium</taxon>
    </lineage>
</organism>
<evidence type="ECO:0000256" key="1">
    <source>
        <dbReference type="ARBA" id="ARBA00004162"/>
    </source>
</evidence>
<evidence type="ECO:0000256" key="3">
    <source>
        <dbReference type="ARBA" id="ARBA00022475"/>
    </source>
</evidence>
<dbReference type="RefSeq" id="WP_209581473.1">
    <property type="nucleotide sequence ID" value="NZ_JAUTBA010000001.1"/>
</dbReference>
<keyword evidence="8 9" id="KW-0472">Membrane</keyword>
<dbReference type="HAMAP" id="MF_00236">
    <property type="entry name" value="TatA_E"/>
    <property type="match status" value="1"/>
</dbReference>
<accession>A0ABU0U4G8</accession>
<keyword evidence="6 9" id="KW-1133">Transmembrane helix</keyword>
<dbReference type="Gene3D" id="1.20.5.3310">
    <property type="match status" value="1"/>
</dbReference>
<comment type="caution">
    <text evidence="11">The sequence shown here is derived from an EMBL/GenBank/DDBJ whole genome shotgun (WGS) entry which is preliminary data.</text>
</comment>
<dbReference type="PANTHER" id="PTHR42982:SF1">
    <property type="entry name" value="SEC-INDEPENDENT PROTEIN TRANSLOCASE PROTEIN TATA"/>
    <property type="match status" value="1"/>
</dbReference>
<gene>
    <name evidence="9" type="primary">tatA</name>
    <name evidence="11" type="ORF">QE382_001082</name>
</gene>
<keyword evidence="7 9" id="KW-0811">Translocation</keyword>
<dbReference type="Pfam" id="PF02416">
    <property type="entry name" value="TatA_B_E"/>
    <property type="match status" value="1"/>
</dbReference>
<dbReference type="InterPro" id="IPR006312">
    <property type="entry name" value="TatA/E"/>
</dbReference>
<evidence type="ECO:0000256" key="8">
    <source>
        <dbReference type="ARBA" id="ARBA00023136"/>
    </source>
</evidence>
<feature type="transmembrane region" description="Helical" evidence="9">
    <location>
        <begin position="6"/>
        <end position="26"/>
    </location>
</feature>
<evidence type="ECO:0000256" key="2">
    <source>
        <dbReference type="ARBA" id="ARBA00022448"/>
    </source>
</evidence>
<keyword evidence="12" id="KW-1185">Reference proteome</keyword>
<evidence type="ECO:0000256" key="9">
    <source>
        <dbReference type="HAMAP-Rule" id="MF_00236"/>
    </source>
</evidence>
<evidence type="ECO:0000256" key="10">
    <source>
        <dbReference type="SAM" id="MobiDB-lite"/>
    </source>
</evidence>
<comment type="subcellular location">
    <subcellularLocation>
        <location evidence="1 9">Cell membrane</location>
        <topology evidence="1 9">Single-pass membrane protein</topology>
    </subcellularLocation>
</comment>
<comment type="function">
    <text evidence="9">Part of the twin-arginine translocation (Tat) system that transports large folded proteins containing a characteristic twin-arginine motif in their signal peptide across membranes. TatA could form the protein-conducting channel of the Tat system.</text>
</comment>
<reference evidence="11 12" key="1">
    <citation type="submission" date="2023-07" db="EMBL/GenBank/DDBJ databases">
        <title>Functional and genomic diversity of the sorghum phyllosphere microbiome.</title>
        <authorList>
            <person name="Shade A."/>
        </authorList>
    </citation>
    <scope>NUCLEOTIDE SEQUENCE [LARGE SCALE GENOMIC DNA]</scope>
    <source>
        <strain evidence="11 12">SORGH_AS_0892</strain>
    </source>
</reference>
<dbReference type="Proteomes" id="UP001244640">
    <property type="component" value="Unassembled WGS sequence"/>
</dbReference>
<comment type="similarity">
    <text evidence="9">Belongs to the TatA/E family.</text>
</comment>